<accession>A0A2N7TT61</accession>
<dbReference type="AlphaFoldDB" id="A0A2N7TT61"/>
<dbReference type="GO" id="GO:0043720">
    <property type="term" value="F:3-keto-5-aminohexanoate cleavage activity"/>
    <property type="evidence" value="ECO:0007669"/>
    <property type="project" value="InterPro"/>
</dbReference>
<organism evidence="1 2">
    <name type="scientific">Halomonas heilongjiangensis</name>
    <dbReference type="NCBI Taxonomy" id="1387883"/>
    <lineage>
        <taxon>Bacteria</taxon>
        <taxon>Pseudomonadati</taxon>
        <taxon>Pseudomonadota</taxon>
        <taxon>Gammaproteobacteria</taxon>
        <taxon>Oceanospirillales</taxon>
        <taxon>Halomonadaceae</taxon>
        <taxon>Halomonas</taxon>
    </lineage>
</organism>
<sequence length="38" mass="4534">MLFSNAALVERVAEICERYERPVATWRQAREILRLDMP</sequence>
<dbReference type="OrthoDB" id="9155960at2"/>
<dbReference type="InterPro" id="IPR013785">
    <property type="entry name" value="Aldolase_TIM"/>
</dbReference>
<comment type="caution">
    <text evidence="1">The sequence shown here is derived from an EMBL/GenBank/DDBJ whole genome shotgun (WGS) entry which is preliminary data.</text>
</comment>
<evidence type="ECO:0000313" key="2">
    <source>
        <dbReference type="Proteomes" id="UP000235346"/>
    </source>
</evidence>
<dbReference type="EMBL" id="PNRE01000016">
    <property type="protein sequence ID" value="PMR71367.1"/>
    <property type="molecule type" value="Genomic_DNA"/>
</dbReference>
<evidence type="ECO:0000313" key="1">
    <source>
        <dbReference type="EMBL" id="PMR71367.1"/>
    </source>
</evidence>
<dbReference type="Gene3D" id="3.20.20.70">
    <property type="entry name" value="Aldolase class I"/>
    <property type="match status" value="1"/>
</dbReference>
<name>A0A2N7TT61_9GAMM</name>
<dbReference type="Proteomes" id="UP000235346">
    <property type="component" value="Unassembled WGS sequence"/>
</dbReference>
<dbReference type="InterPro" id="IPR008567">
    <property type="entry name" value="BKACE"/>
</dbReference>
<reference evidence="1 2" key="1">
    <citation type="submission" date="2018-01" db="EMBL/GenBank/DDBJ databases">
        <title>Halomonas endophytica sp. nov., isolated from storage liquid in the stems of Populus euphratica.</title>
        <authorList>
            <person name="Chen C."/>
        </authorList>
    </citation>
    <scope>NUCLEOTIDE SEQUENCE [LARGE SCALE GENOMIC DNA]</scope>
    <source>
        <strain evidence="1 2">DSM 26881</strain>
    </source>
</reference>
<keyword evidence="2" id="KW-1185">Reference proteome</keyword>
<gene>
    <name evidence="1" type="ORF">C1H66_02800</name>
</gene>
<dbReference type="Pfam" id="PF05853">
    <property type="entry name" value="BKACE"/>
    <property type="match status" value="1"/>
</dbReference>
<proteinExistence type="predicted"/>
<protein>
    <submittedName>
        <fullName evidence="1">Uncharacterized protein</fullName>
    </submittedName>
</protein>